<dbReference type="InterPro" id="IPR022742">
    <property type="entry name" value="Hydrolase_4"/>
</dbReference>
<dbReference type="PANTHER" id="PTHR43798">
    <property type="entry name" value="MONOACYLGLYCEROL LIPASE"/>
    <property type="match status" value="1"/>
</dbReference>
<keyword evidence="1 4" id="KW-0378">Hydrolase</keyword>
<feature type="transmembrane region" description="Helical" evidence="2">
    <location>
        <begin position="73"/>
        <end position="89"/>
    </location>
</feature>
<dbReference type="Proteomes" id="UP001364890">
    <property type="component" value="Unassembled WGS sequence"/>
</dbReference>
<name>A0ABU8F6U7_9BACI</name>
<evidence type="ECO:0000259" key="3">
    <source>
        <dbReference type="Pfam" id="PF12146"/>
    </source>
</evidence>
<keyword evidence="2" id="KW-0812">Transmembrane</keyword>
<gene>
    <name evidence="4" type="ORF">WAX74_13895</name>
</gene>
<evidence type="ECO:0000256" key="1">
    <source>
        <dbReference type="ARBA" id="ARBA00022801"/>
    </source>
</evidence>
<evidence type="ECO:0000313" key="5">
    <source>
        <dbReference type="Proteomes" id="UP001364890"/>
    </source>
</evidence>
<organism evidence="4 5">
    <name type="scientific">Psychrobacillus mangrovi</name>
    <dbReference type="NCBI Taxonomy" id="3117745"/>
    <lineage>
        <taxon>Bacteria</taxon>
        <taxon>Bacillati</taxon>
        <taxon>Bacillota</taxon>
        <taxon>Bacilli</taxon>
        <taxon>Bacillales</taxon>
        <taxon>Bacillaceae</taxon>
        <taxon>Psychrobacillus</taxon>
    </lineage>
</organism>
<keyword evidence="2" id="KW-0472">Membrane</keyword>
<dbReference type="PANTHER" id="PTHR43798:SF31">
    <property type="entry name" value="AB HYDROLASE SUPERFAMILY PROTEIN YCLE"/>
    <property type="match status" value="1"/>
</dbReference>
<feature type="domain" description="Serine aminopeptidase S33" evidence="3">
    <location>
        <begin position="5"/>
        <end position="211"/>
    </location>
</feature>
<accession>A0ABU8F6U7</accession>
<keyword evidence="2" id="KW-1133">Transmembrane helix</keyword>
<dbReference type="InterPro" id="IPR012354">
    <property type="entry name" value="Esterase_lipase"/>
</dbReference>
<dbReference type="Pfam" id="PF12146">
    <property type="entry name" value="Hydrolase_4"/>
    <property type="match status" value="1"/>
</dbReference>
<comment type="caution">
    <text evidence="4">The sequence shown here is derived from an EMBL/GenBank/DDBJ whole genome shotgun (WGS) entry which is preliminary data.</text>
</comment>
<dbReference type="GO" id="GO:0016787">
    <property type="term" value="F:hydrolase activity"/>
    <property type="evidence" value="ECO:0007669"/>
    <property type="project" value="UniProtKB-KW"/>
</dbReference>
<dbReference type="PIRSF" id="PIRSF017388">
    <property type="entry name" value="Esterase_lipase"/>
    <property type="match status" value="1"/>
</dbReference>
<dbReference type="RefSeq" id="WP_336498280.1">
    <property type="nucleotide sequence ID" value="NZ_JBAWSY010000011.1"/>
</dbReference>
<reference evidence="4 5" key="1">
    <citation type="submission" date="2024-01" db="EMBL/GenBank/DDBJ databases">
        <title>Seven novel Bacillus-like species.</title>
        <authorList>
            <person name="Liu G."/>
        </authorList>
    </citation>
    <scope>NUCLEOTIDE SEQUENCE [LARGE SCALE GENOMIC DNA]</scope>
    <source>
        <strain evidence="4 5">FJAT-51614</strain>
    </source>
</reference>
<dbReference type="InterPro" id="IPR050266">
    <property type="entry name" value="AB_hydrolase_sf"/>
</dbReference>
<dbReference type="SUPFAM" id="SSF53474">
    <property type="entry name" value="alpha/beta-Hydrolases"/>
    <property type="match status" value="1"/>
</dbReference>
<evidence type="ECO:0000256" key="2">
    <source>
        <dbReference type="SAM" id="Phobius"/>
    </source>
</evidence>
<sequence>MKTGVLCIHGFTGGPYEVQPFVDFLHANTDWEFVVPTLPGHGETLSLEKLSAENWMMEAELALRQLQKEVDRVYIIGFSMGGVIALYLANRYKVDKLILLSAAAKYIYPTQLLQDIREIAKEAMSGKLEDNNLYKLYRAKLKATPIHATLEFMRLVRMVEPYYGQIKVPICLVQGKKDGIVPYTTAQFLFDQIGSEKKELIYSEVGKHHICYSDDSEDWYNKAFQFLMEEEVESIGSN</sequence>
<dbReference type="EMBL" id="JBAWSY010000011">
    <property type="protein sequence ID" value="MEI4770715.1"/>
    <property type="molecule type" value="Genomic_DNA"/>
</dbReference>
<protein>
    <submittedName>
        <fullName evidence="4">Alpha/beta fold hydrolase</fullName>
    </submittedName>
</protein>
<keyword evidence="5" id="KW-1185">Reference proteome</keyword>
<evidence type="ECO:0000313" key="4">
    <source>
        <dbReference type="EMBL" id="MEI4770715.1"/>
    </source>
</evidence>
<dbReference type="InterPro" id="IPR029058">
    <property type="entry name" value="AB_hydrolase_fold"/>
</dbReference>
<dbReference type="Gene3D" id="3.40.50.1820">
    <property type="entry name" value="alpha/beta hydrolase"/>
    <property type="match status" value="1"/>
</dbReference>
<proteinExistence type="predicted"/>